<dbReference type="Proteomes" id="UP001139125">
    <property type="component" value="Unassembled WGS sequence"/>
</dbReference>
<evidence type="ECO:0000259" key="1">
    <source>
        <dbReference type="Pfam" id="PF13568"/>
    </source>
</evidence>
<evidence type="ECO:0000313" key="2">
    <source>
        <dbReference type="EMBL" id="MCP9291258.1"/>
    </source>
</evidence>
<gene>
    <name evidence="2" type="ORF">NM125_06655</name>
</gene>
<reference evidence="2" key="1">
    <citation type="submission" date="2022-06" db="EMBL/GenBank/DDBJ databases">
        <title>Gracilimonas sp. CAU 1638 isolated from sea sediment.</title>
        <authorList>
            <person name="Kim W."/>
        </authorList>
    </citation>
    <scope>NUCLEOTIDE SEQUENCE</scope>
    <source>
        <strain evidence="2">CAU 1638</strain>
    </source>
</reference>
<comment type="caution">
    <text evidence="2">The sequence shown here is derived from an EMBL/GenBank/DDBJ whole genome shotgun (WGS) entry which is preliminary data.</text>
</comment>
<proteinExistence type="predicted"/>
<dbReference type="RefSeq" id="WP_255134042.1">
    <property type="nucleotide sequence ID" value="NZ_JANDBC010000001.1"/>
</dbReference>
<feature type="domain" description="Outer membrane protein beta-barrel" evidence="1">
    <location>
        <begin position="29"/>
        <end position="173"/>
    </location>
</feature>
<dbReference type="Pfam" id="PF13568">
    <property type="entry name" value="OMP_b-brl_2"/>
    <property type="match status" value="1"/>
</dbReference>
<name>A0A9X2L3P7_9BACT</name>
<dbReference type="AlphaFoldDB" id="A0A9X2L3P7"/>
<accession>A0A9X2L3P7</accession>
<sequence length="194" mass="20793">MKLRQTIIGIVAGVFFVLGSVAQAQVLPKFGVKAGANYSTFNNTDNVEYKAGFVGGIYSSIKVPASPLTIQPEVLYAQYGAGIENSDAWFRVNYLQIPVLLKFGFNTPGVQPNVFFGPYMGINLNSEVKNESGSINLDDQAEGTDFGIAVGAGLDISKFNIGLRYTVGLKDVANDNFNDEAKNGAFALTVGIEF</sequence>
<protein>
    <submittedName>
        <fullName evidence="2">PorT family protein</fullName>
    </submittedName>
</protein>
<dbReference type="InterPro" id="IPR025665">
    <property type="entry name" value="Beta-barrel_OMP_2"/>
</dbReference>
<evidence type="ECO:0000313" key="3">
    <source>
        <dbReference type="Proteomes" id="UP001139125"/>
    </source>
</evidence>
<keyword evidence="3" id="KW-1185">Reference proteome</keyword>
<organism evidence="2 3">
    <name type="scientific">Gracilimonas sediminicola</name>
    <dbReference type="NCBI Taxonomy" id="2952158"/>
    <lineage>
        <taxon>Bacteria</taxon>
        <taxon>Pseudomonadati</taxon>
        <taxon>Balneolota</taxon>
        <taxon>Balneolia</taxon>
        <taxon>Balneolales</taxon>
        <taxon>Balneolaceae</taxon>
        <taxon>Gracilimonas</taxon>
    </lineage>
</organism>
<dbReference type="EMBL" id="JANDBC010000001">
    <property type="protein sequence ID" value="MCP9291258.1"/>
    <property type="molecule type" value="Genomic_DNA"/>
</dbReference>